<keyword evidence="2" id="KW-1185">Reference proteome</keyword>
<organism evidence="1 2">
    <name type="scientific">Teratosphaeria nubilosa</name>
    <dbReference type="NCBI Taxonomy" id="161662"/>
    <lineage>
        <taxon>Eukaryota</taxon>
        <taxon>Fungi</taxon>
        <taxon>Dikarya</taxon>
        <taxon>Ascomycota</taxon>
        <taxon>Pezizomycotina</taxon>
        <taxon>Dothideomycetes</taxon>
        <taxon>Dothideomycetidae</taxon>
        <taxon>Mycosphaerellales</taxon>
        <taxon>Teratosphaeriaceae</taxon>
        <taxon>Teratosphaeria</taxon>
    </lineage>
</organism>
<dbReference type="EMBL" id="ML995812">
    <property type="protein sequence ID" value="KAF2773107.1"/>
    <property type="molecule type" value="Genomic_DNA"/>
</dbReference>
<proteinExistence type="predicted"/>
<accession>A0A6G1LJN0</accession>
<reference evidence="1" key="1">
    <citation type="journal article" date="2020" name="Stud. Mycol.">
        <title>101 Dothideomycetes genomes: a test case for predicting lifestyles and emergence of pathogens.</title>
        <authorList>
            <person name="Haridas S."/>
            <person name="Albert R."/>
            <person name="Binder M."/>
            <person name="Bloem J."/>
            <person name="Labutti K."/>
            <person name="Salamov A."/>
            <person name="Andreopoulos B."/>
            <person name="Baker S."/>
            <person name="Barry K."/>
            <person name="Bills G."/>
            <person name="Bluhm B."/>
            <person name="Cannon C."/>
            <person name="Castanera R."/>
            <person name="Culley D."/>
            <person name="Daum C."/>
            <person name="Ezra D."/>
            <person name="Gonzalez J."/>
            <person name="Henrissat B."/>
            <person name="Kuo A."/>
            <person name="Liang C."/>
            <person name="Lipzen A."/>
            <person name="Lutzoni F."/>
            <person name="Magnuson J."/>
            <person name="Mondo S."/>
            <person name="Nolan M."/>
            <person name="Ohm R."/>
            <person name="Pangilinan J."/>
            <person name="Park H.-J."/>
            <person name="Ramirez L."/>
            <person name="Alfaro M."/>
            <person name="Sun H."/>
            <person name="Tritt A."/>
            <person name="Yoshinaga Y."/>
            <person name="Zwiers L.-H."/>
            <person name="Turgeon B."/>
            <person name="Goodwin S."/>
            <person name="Spatafora J."/>
            <person name="Crous P."/>
            <person name="Grigoriev I."/>
        </authorList>
    </citation>
    <scope>NUCLEOTIDE SEQUENCE</scope>
    <source>
        <strain evidence="1">CBS 116005</strain>
    </source>
</reference>
<dbReference type="AlphaFoldDB" id="A0A6G1LJN0"/>
<gene>
    <name evidence="1" type="ORF">EJ03DRAFT_154180</name>
</gene>
<evidence type="ECO:0000313" key="1">
    <source>
        <dbReference type="EMBL" id="KAF2773107.1"/>
    </source>
</evidence>
<evidence type="ECO:0000313" key="2">
    <source>
        <dbReference type="Proteomes" id="UP000799436"/>
    </source>
</evidence>
<name>A0A6G1LJN0_9PEZI</name>
<dbReference type="Proteomes" id="UP000799436">
    <property type="component" value="Unassembled WGS sequence"/>
</dbReference>
<sequence>MPGTSRPGRCNVQSPDVQYTPYYSVVSNAATMTPEPVPATVRGFLRHAFDLAQIGTADGTDSPSHGCQHCQCNSTLQTMVASGGRPFSKATACVSVLGRRLSPVDTTMDVDLMMHQPHQNLLFCLFWFVRWSCVIFAGASPHVKQSADCPVIRCCQAFNLNEESVDPLYRAAKSVDIAACSADQRTSPATVEGPVLVLRQVFPLRCIKLMVPYRLRHLSLQAMNLRPT</sequence>
<protein>
    <submittedName>
        <fullName evidence="1">Uncharacterized protein</fullName>
    </submittedName>
</protein>